<sequence>MTNLARKTAIAGALAALCLPTQSAGQLLHQPGDGPFNWDAYDSFAAANDFSGQTLTVLGASTGVDKTRLEHVFAYFAEATGAEVAYSGSDSFEQDIVIALQAGSLPDVGMFPQPGLAMDIAARGGLSPMADGTRDWYETNFAAGASWADLASFPGPDGDTRVYGTIFGTDVKSLVWYAPEVFEELGYAVPETMEELKALTDRIVADGLVPFCLGLGAGAATGWPATDWVEDFMLRTQPLEVYDQWVNHEIPFDDPRVVAAIAEFGHFARNDAYLDGGVSGATTIDFRDSPNGLFEFPPRCVMHKQASFIPNFFPAGVEMGVDVDFFYFPAYAEKDLGRPVLGSGGLATVMADKPIAHAFMEYLQTPFAHEIFMSQGQILTPHLGANPDAYANDTQRKLGEILTSATSFRFDGSDLMPGEIGTDAFWSAMVDYVSGAASAAEAAAAIEARWNEIR</sequence>
<feature type="chain" id="PRO_5015885470" evidence="4">
    <location>
        <begin position="24"/>
        <end position="454"/>
    </location>
</feature>
<keyword evidence="3" id="KW-0813">Transport</keyword>
<evidence type="ECO:0000313" key="6">
    <source>
        <dbReference type="Proteomes" id="UP000245680"/>
    </source>
</evidence>
<name>A0A2V2LBG4_9RHOB</name>
<organism evidence="5 6">
    <name type="scientific">Meridianimarinicoccus roseus</name>
    <dbReference type="NCBI Taxonomy" id="2072018"/>
    <lineage>
        <taxon>Bacteria</taxon>
        <taxon>Pseudomonadati</taxon>
        <taxon>Pseudomonadota</taxon>
        <taxon>Alphaproteobacteria</taxon>
        <taxon>Rhodobacterales</taxon>
        <taxon>Paracoccaceae</taxon>
        <taxon>Meridianimarinicoccus</taxon>
    </lineage>
</organism>
<feature type="signal peptide" evidence="4">
    <location>
        <begin position="1"/>
        <end position="23"/>
    </location>
</feature>
<comment type="caution">
    <text evidence="5">The sequence shown here is derived from an EMBL/GenBank/DDBJ whole genome shotgun (WGS) entry which is preliminary data.</text>
</comment>
<dbReference type="GO" id="GO:0042597">
    <property type="term" value="C:periplasmic space"/>
    <property type="evidence" value="ECO:0007669"/>
    <property type="project" value="UniProtKB-SubCell"/>
</dbReference>
<dbReference type="OrthoDB" id="8663148at2"/>
<proteinExistence type="inferred from homology"/>
<keyword evidence="6" id="KW-1185">Reference proteome</keyword>
<evidence type="ECO:0000256" key="3">
    <source>
        <dbReference type="ARBA" id="ARBA00022448"/>
    </source>
</evidence>
<evidence type="ECO:0000256" key="4">
    <source>
        <dbReference type="SAM" id="SignalP"/>
    </source>
</evidence>
<dbReference type="RefSeq" id="WP_109813253.1">
    <property type="nucleotide sequence ID" value="NZ_QGKU01000063.1"/>
</dbReference>
<comment type="similarity">
    <text evidence="2">Belongs to the bacterial solute-binding protein 1 family.</text>
</comment>
<evidence type="ECO:0000256" key="1">
    <source>
        <dbReference type="ARBA" id="ARBA00004418"/>
    </source>
</evidence>
<accession>A0A2V2LBG4</accession>
<evidence type="ECO:0000313" key="5">
    <source>
        <dbReference type="EMBL" id="PWR01051.1"/>
    </source>
</evidence>
<dbReference type="InterPro" id="IPR006059">
    <property type="entry name" value="SBP"/>
</dbReference>
<dbReference type="SUPFAM" id="SSF53850">
    <property type="entry name" value="Periplasmic binding protein-like II"/>
    <property type="match status" value="1"/>
</dbReference>
<dbReference type="Gene3D" id="3.40.190.10">
    <property type="entry name" value="Periplasmic binding protein-like II"/>
    <property type="match status" value="2"/>
</dbReference>
<dbReference type="PANTHER" id="PTHR43649:SF29">
    <property type="entry name" value="OSMOPROTECTIVE COMPOUNDS-BINDING PROTEIN GGTB"/>
    <property type="match status" value="1"/>
</dbReference>
<dbReference type="AlphaFoldDB" id="A0A2V2LBG4"/>
<dbReference type="EMBL" id="QGKU01000063">
    <property type="protein sequence ID" value="PWR01051.1"/>
    <property type="molecule type" value="Genomic_DNA"/>
</dbReference>
<gene>
    <name evidence="5" type="ORF">DKT77_19155</name>
</gene>
<keyword evidence="4" id="KW-0732">Signal</keyword>
<reference evidence="5 6" key="1">
    <citation type="submission" date="2018-05" db="EMBL/GenBank/DDBJ databases">
        <title>Rhodobacteraceae gen. nov., sp. nov. isolated from sea water.</title>
        <authorList>
            <person name="Ren Y."/>
        </authorList>
    </citation>
    <scope>NUCLEOTIDE SEQUENCE [LARGE SCALE GENOMIC DNA]</scope>
    <source>
        <strain evidence="5 6">TG-679</strain>
    </source>
</reference>
<dbReference type="Pfam" id="PF01547">
    <property type="entry name" value="SBP_bac_1"/>
    <property type="match status" value="1"/>
</dbReference>
<dbReference type="InterPro" id="IPR050490">
    <property type="entry name" value="Bact_solute-bd_prot1"/>
</dbReference>
<dbReference type="PANTHER" id="PTHR43649">
    <property type="entry name" value="ARABINOSE-BINDING PROTEIN-RELATED"/>
    <property type="match status" value="1"/>
</dbReference>
<dbReference type="Proteomes" id="UP000245680">
    <property type="component" value="Unassembled WGS sequence"/>
</dbReference>
<comment type="subcellular location">
    <subcellularLocation>
        <location evidence="1">Periplasm</location>
    </subcellularLocation>
</comment>
<protein>
    <submittedName>
        <fullName evidence="5">Alpha-glucoside ABC transporter substrate-binding protein</fullName>
    </submittedName>
</protein>
<evidence type="ECO:0000256" key="2">
    <source>
        <dbReference type="ARBA" id="ARBA00008520"/>
    </source>
</evidence>